<dbReference type="EMBL" id="CP000155">
    <property type="protein sequence ID" value="ABC27357.1"/>
    <property type="molecule type" value="Genomic_DNA"/>
</dbReference>
<evidence type="ECO:0000256" key="2">
    <source>
        <dbReference type="ARBA" id="ARBA00022771"/>
    </source>
</evidence>
<dbReference type="KEGG" id="hch:HCH_00447"/>
<keyword evidence="3" id="KW-0862">Zinc</keyword>
<dbReference type="STRING" id="349521.HCH_00447"/>
<dbReference type="Proteomes" id="UP000000238">
    <property type="component" value="Chromosome"/>
</dbReference>
<gene>
    <name evidence="7" type="ordered locus">HCH_00447</name>
</gene>
<dbReference type="Pfam" id="PF01258">
    <property type="entry name" value="zf-dskA_traR"/>
    <property type="match status" value="1"/>
</dbReference>
<evidence type="ECO:0000313" key="7">
    <source>
        <dbReference type="EMBL" id="ABC27357.1"/>
    </source>
</evidence>
<dbReference type="PROSITE" id="PS51128">
    <property type="entry name" value="ZF_DKSA_2"/>
    <property type="match status" value="1"/>
</dbReference>
<dbReference type="eggNOG" id="COG1734">
    <property type="taxonomic scope" value="Bacteria"/>
</dbReference>
<accession>Q2SPR7</accession>
<sequence length="107" mass="12008">MQQSHIKNRLSEHLSVLITRLEDITRDLTSEHSADSAEQAQERENDDVLNALKVETEIEINQVKKALQRLQQGEYGVCVACGEDIPESRLQVLPFAELCVSCASKSE</sequence>
<evidence type="ECO:0000256" key="3">
    <source>
        <dbReference type="ARBA" id="ARBA00022833"/>
    </source>
</evidence>
<dbReference type="Gene3D" id="1.20.120.910">
    <property type="entry name" value="DksA, coiled-coil domain"/>
    <property type="match status" value="1"/>
</dbReference>
<feature type="domain" description="Zinc finger DksA/TraR C4-type" evidence="5">
    <location>
        <begin position="73"/>
        <end position="107"/>
    </location>
</feature>
<evidence type="ECO:0000256" key="4">
    <source>
        <dbReference type="PROSITE-ProRule" id="PRU00510"/>
    </source>
</evidence>
<reference evidence="7 8" key="1">
    <citation type="journal article" date="2005" name="Nucleic Acids Res.">
        <title>Genomic blueprint of Hahella chejuensis, a marine microbe producing an algicidal agent.</title>
        <authorList>
            <person name="Jeong H."/>
            <person name="Yim J.H."/>
            <person name="Lee C."/>
            <person name="Choi S.-H."/>
            <person name="Park Y.K."/>
            <person name="Yoon S.H."/>
            <person name="Hur C.-G."/>
            <person name="Kang H.-Y."/>
            <person name="Kim D."/>
            <person name="Lee H.H."/>
            <person name="Park K.H."/>
            <person name="Park S.-H."/>
            <person name="Park H.-S."/>
            <person name="Lee H.K."/>
            <person name="Oh T.K."/>
            <person name="Kim J.F."/>
        </authorList>
    </citation>
    <scope>NUCLEOTIDE SEQUENCE [LARGE SCALE GENOMIC DNA]</scope>
    <source>
        <strain evidence="7 8">KCTC 2396</strain>
    </source>
</reference>
<dbReference type="InterPro" id="IPR037187">
    <property type="entry name" value="DnaK_N"/>
</dbReference>
<keyword evidence="2" id="KW-0863">Zinc-finger</keyword>
<protein>
    <submittedName>
        <fullName evidence="7">DnaK suppressor protein</fullName>
    </submittedName>
</protein>
<dbReference type="HOGENOM" id="CLU_043144_3_2_6"/>
<dbReference type="SUPFAM" id="SSF109635">
    <property type="entry name" value="DnaK suppressor protein DksA, alpha-hairpin domain"/>
    <property type="match status" value="1"/>
</dbReference>
<dbReference type="OrthoDB" id="6064855at2"/>
<proteinExistence type="predicted"/>
<organism evidence="7 8">
    <name type="scientific">Hahella chejuensis (strain KCTC 2396)</name>
    <dbReference type="NCBI Taxonomy" id="349521"/>
    <lineage>
        <taxon>Bacteria</taxon>
        <taxon>Pseudomonadati</taxon>
        <taxon>Pseudomonadota</taxon>
        <taxon>Gammaproteobacteria</taxon>
        <taxon>Oceanospirillales</taxon>
        <taxon>Hahellaceae</taxon>
        <taxon>Hahella</taxon>
    </lineage>
</organism>
<feature type="zinc finger region" description="dksA C4-type" evidence="4">
    <location>
        <begin position="78"/>
        <end position="102"/>
    </location>
</feature>
<evidence type="ECO:0000313" key="8">
    <source>
        <dbReference type="Proteomes" id="UP000000238"/>
    </source>
</evidence>
<dbReference type="GO" id="GO:0008270">
    <property type="term" value="F:zinc ion binding"/>
    <property type="evidence" value="ECO:0007669"/>
    <property type="project" value="UniProtKB-KW"/>
</dbReference>
<feature type="domain" description="DnaK suppressor protein-like N-terminal" evidence="6">
    <location>
        <begin position="9"/>
        <end position="70"/>
    </location>
</feature>
<dbReference type="InterPro" id="IPR000962">
    <property type="entry name" value="Znf_DskA_TraR"/>
</dbReference>
<evidence type="ECO:0000259" key="5">
    <source>
        <dbReference type="Pfam" id="PF01258"/>
    </source>
</evidence>
<evidence type="ECO:0000256" key="1">
    <source>
        <dbReference type="ARBA" id="ARBA00022723"/>
    </source>
</evidence>
<dbReference type="RefSeq" id="WP_011394434.1">
    <property type="nucleotide sequence ID" value="NC_007645.1"/>
</dbReference>
<dbReference type="SUPFAM" id="SSF57716">
    <property type="entry name" value="Glucocorticoid receptor-like (DNA-binding domain)"/>
    <property type="match status" value="1"/>
</dbReference>
<keyword evidence="1" id="KW-0479">Metal-binding</keyword>
<dbReference type="InterPro" id="IPR048487">
    <property type="entry name" value="DksA-like_N"/>
</dbReference>
<evidence type="ECO:0000259" key="6">
    <source>
        <dbReference type="Pfam" id="PF21173"/>
    </source>
</evidence>
<dbReference type="Pfam" id="PF21173">
    <property type="entry name" value="DksA-like_N"/>
    <property type="match status" value="1"/>
</dbReference>
<dbReference type="PANTHER" id="PTHR33823:SF4">
    <property type="entry name" value="GENERAL STRESS PROTEIN 16O"/>
    <property type="match status" value="1"/>
</dbReference>
<keyword evidence="8" id="KW-1185">Reference proteome</keyword>
<dbReference type="PANTHER" id="PTHR33823">
    <property type="entry name" value="RNA POLYMERASE-BINDING TRANSCRIPTION FACTOR DKSA-RELATED"/>
    <property type="match status" value="1"/>
</dbReference>
<name>Q2SPR7_HAHCH</name>
<dbReference type="AlphaFoldDB" id="Q2SPR7"/>